<evidence type="ECO:0000313" key="3">
    <source>
        <dbReference type="Proteomes" id="UP000195141"/>
    </source>
</evidence>
<keyword evidence="3" id="KW-1185">Reference proteome</keyword>
<evidence type="ECO:0000313" key="2">
    <source>
        <dbReference type="EMBL" id="WYJ92160.1"/>
    </source>
</evidence>
<protein>
    <submittedName>
        <fullName evidence="1">Uncharacterized protein</fullName>
    </submittedName>
</protein>
<dbReference type="EMBL" id="NGMM01000003">
    <property type="protein sequence ID" value="OTP15846.1"/>
    <property type="molecule type" value="Genomic_DNA"/>
</dbReference>
<dbReference type="AlphaFoldDB" id="A0A242K6J5"/>
<reference evidence="2" key="3">
    <citation type="submission" date="2024-03" db="EMBL/GenBank/DDBJ databases">
        <title>The Genome Sequence of Enterococcus sp. DIV0242b.</title>
        <authorList>
            <consortium name="The Broad Institute Genomics Platform"/>
            <consortium name="The Broad Institute Microbial Omics Core"/>
            <consortium name="The Broad Institute Genomic Center for Infectious Diseases"/>
            <person name="Earl A."/>
            <person name="Manson A."/>
            <person name="Gilmore M."/>
            <person name="Schwartman J."/>
            <person name="Shea T."/>
            <person name="Abouelleil A."/>
            <person name="Cao P."/>
            <person name="Chapman S."/>
            <person name="Cusick C."/>
            <person name="Young S."/>
            <person name="Neafsey D."/>
            <person name="Nusbaum C."/>
            <person name="Birren B."/>
        </authorList>
    </citation>
    <scope>NUCLEOTIDE SEQUENCE</scope>
    <source>
        <strain evidence="2">9E7_DIV0242</strain>
    </source>
</reference>
<gene>
    <name evidence="1" type="ORF">A5888_002060</name>
    <name evidence="2" type="ORF">A5888_003933</name>
</gene>
<dbReference type="RefSeq" id="WP_086349130.1">
    <property type="nucleotide sequence ID" value="NZ_CP147247.1"/>
</dbReference>
<evidence type="ECO:0000313" key="1">
    <source>
        <dbReference type="EMBL" id="OTP15846.1"/>
    </source>
</evidence>
<accession>A0A242K6J5</accession>
<dbReference type="Proteomes" id="UP000195141">
    <property type="component" value="Chromosome"/>
</dbReference>
<reference evidence="1" key="1">
    <citation type="submission" date="2017-05" db="EMBL/GenBank/DDBJ databases">
        <title>The Genome Sequence of Enterococcus sp. 9E7_DIV0242.</title>
        <authorList>
            <consortium name="The Broad Institute Genomics Platform"/>
            <consortium name="The Broad Institute Genomic Center for Infectious Diseases"/>
            <person name="Earl A."/>
            <person name="Manson A."/>
            <person name="Schwartman J."/>
            <person name="Gilmore M."/>
            <person name="Abouelleil A."/>
            <person name="Cao P."/>
            <person name="Chapman S."/>
            <person name="Cusick C."/>
            <person name="Shea T."/>
            <person name="Young S."/>
            <person name="Neafsey D."/>
            <person name="Nusbaum C."/>
            <person name="Birren B."/>
        </authorList>
    </citation>
    <scope>NUCLEOTIDE SEQUENCE [LARGE SCALE GENOMIC DNA]</scope>
    <source>
        <strain evidence="1">9E7_DIV0242</strain>
    </source>
</reference>
<proteinExistence type="predicted"/>
<sequence>MTEAEFLRLSIATVVKATREEGYWVVENLDQFGGGSNVHGIRLLNSDQPKYGRITPTNYHIWQIVGKLN</sequence>
<name>A0A242K6J5_9ENTE</name>
<organism evidence="1">
    <name type="scientific">Candidatus Enterococcus clewellii</name>
    <dbReference type="NCBI Taxonomy" id="1834193"/>
    <lineage>
        <taxon>Bacteria</taxon>
        <taxon>Bacillati</taxon>
        <taxon>Bacillota</taxon>
        <taxon>Bacilli</taxon>
        <taxon>Lactobacillales</taxon>
        <taxon>Enterococcaceae</taxon>
        <taxon>Enterococcus</taxon>
    </lineage>
</organism>
<dbReference type="EMBL" id="CP147247">
    <property type="protein sequence ID" value="WYJ92160.1"/>
    <property type="molecule type" value="Genomic_DNA"/>
</dbReference>
<reference evidence="2" key="2">
    <citation type="submission" date="2017-05" db="EMBL/GenBank/DDBJ databases">
        <authorList>
            <consortium name="The Broad Institute Genomics Platform"/>
            <consortium name="The Broad Institute Genomic Center for Infectious Diseases"/>
            <person name="Earl A."/>
            <person name="Manson A."/>
            <person name="Schwartman J."/>
            <person name="Gilmore M."/>
            <person name="Abouelleil A."/>
            <person name="Cao P."/>
            <person name="Chapman S."/>
            <person name="Cusick C."/>
            <person name="Shea T."/>
            <person name="Young S."/>
            <person name="Neafsey D."/>
            <person name="Nusbaum C."/>
            <person name="Birren B."/>
        </authorList>
    </citation>
    <scope>NUCLEOTIDE SEQUENCE</scope>
    <source>
        <strain evidence="2">9E7_DIV0242</strain>
    </source>
</reference>